<name>A0A9D1DVH1_9FIRM</name>
<dbReference type="Proteomes" id="UP000824232">
    <property type="component" value="Unassembled WGS sequence"/>
</dbReference>
<dbReference type="InterPro" id="IPR004843">
    <property type="entry name" value="Calcineurin-like_PHP"/>
</dbReference>
<evidence type="ECO:0000313" key="3">
    <source>
        <dbReference type="Proteomes" id="UP000824232"/>
    </source>
</evidence>
<accession>A0A9D1DVH1</accession>
<organism evidence="2 3">
    <name type="scientific">Candidatus Onthousia excrementipullorum</name>
    <dbReference type="NCBI Taxonomy" id="2840884"/>
    <lineage>
        <taxon>Bacteria</taxon>
        <taxon>Bacillati</taxon>
        <taxon>Bacillota</taxon>
        <taxon>Bacilli</taxon>
        <taxon>Candidatus Onthousia</taxon>
    </lineage>
</organism>
<dbReference type="EMBL" id="DVHC01000062">
    <property type="protein sequence ID" value="HIR59673.1"/>
    <property type="molecule type" value="Genomic_DNA"/>
</dbReference>
<protein>
    <submittedName>
        <fullName evidence="2">Metallophosphoesterase family protein</fullName>
    </submittedName>
</protein>
<evidence type="ECO:0000259" key="1">
    <source>
        <dbReference type="Pfam" id="PF00149"/>
    </source>
</evidence>
<dbReference type="SUPFAM" id="SSF56300">
    <property type="entry name" value="Metallo-dependent phosphatases"/>
    <property type="match status" value="1"/>
</dbReference>
<reference evidence="2" key="1">
    <citation type="submission" date="2020-10" db="EMBL/GenBank/DDBJ databases">
        <authorList>
            <person name="Gilroy R."/>
        </authorList>
    </citation>
    <scope>NUCLEOTIDE SEQUENCE</scope>
    <source>
        <strain evidence="2">CHK184-20233</strain>
    </source>
</reference>
<comment type="caution">
    <text evidence="2">The sequence shown here is derived from an EMBL/GenBank/DDBJ whole genome shotgun (WGS) entry which is preliminary data.</text>
</comment>
<dbReference type="AlphaFoldDB" id="A0A9D1DVH1"/>
<feature type="domain" description="Calcineurin-like phosphoesterase" evidence="1">
    <location>
        <begin position="60"/>
        <end position="223"/>
    </location>
</feature>
<sequence length="247" mass="28964">MFKFFKKNENKEISTKEDYDIYLKKTTKKDIPYGFNNKYANQEDKLYQIFGACNNFNNSLKIIAISDTHNDLNFDDFKQFISKHNNYDICILLGDHSSSDIEKILKCVDKTKTYGLLGNHDRNYLTEYAINSLNGQVINIKGVSLLGIEGSYKYKQEDFPSFTQKESIDFLKDKPKVDILVSHDNRFDSTASYDIAHQGLFGITYYLYKNKIPYHIHGHIHNPYKNIMRNGTKEISVYMYEYIELKK</sequence>
<dbReference type="Pfam" id="PF00149">
    <property type="entry name" value="Metallophos"/>
    <property type="match status" value="1"/>
</dbReference>
<proteinExistence type="predicted"/>
<dbReference type="GO" id="GO:0016787">
    <property type="term" value="F:hydrolase activity"/>
    <property type="evidence" value="ECO:0007669"/>
    <property type="project" value="InterPro"/>
</dbReference>
<dbReference type="InterPro" id="IPR029052">
    <property type="entry name" value="Metallo-depent_PP-like"/>
</dbReference>
<gene>
    <name evidence="2" type="ORF">IAB38_06445</name>
</gene>
<evidence type="ECO:0000313" key="2">
    <source>
        <dbReference type="EMBL" id="HIR59673.1"/>
    </source>
</evidence>
<dbReference type="Gene3D" id="3.60.21.10">
    <property type="match status" value="1"/>
</dbReference>
<reference evidence="2" key="2">
    <citation type="journal article" date="2021" name="PeerJ">
        <title>Extensive microbial diversity within the chicken gut microbiome revealed by metagenomics and culture.</title>
        <authorList>
            <person name="Gilroy R."/>
            <person name="Ravi A."/>
            <person name="Getino M."/>
            <person name="Pursley I."/>
            <person name="Horton D.L."/>
            <person name="Alikhan N.F."/>
            <person name="Baker D."/>
            <person name="Gharbi K."/>
            <person name="Hall N."/>
            <person name="Watson M."/>
            <person name="Adriaenssens E.M."/>
            <person name="Foster-Nyarko E."/>
            <person name="Jarju S."/>
            <person name="Secka A."/>
            <person name="Antonio M."/>
            <person name="Oren A."/>
            <person name="Chaudhuri R.R."/>
            <person name="La Ragione R."/>
            <person name="Hildebrand F."/>
            <person name="Pallen M.J."/>
        </authorList>
    </citation>
    <scope>NUCLEOTIDE SEQUENCE</scope>
    <source>
        <strain evidence="2">CHK184-20233</strain>
    </source>
</reference>